<dbReference type="HAMAP" id="MF_00031">
    <property type="entry name" value="DNA_HJ_migration_RuvA"/>
    <property type="match status" value="1"/>
</dbReference>
<dbReference type="Pfam" id="PF01330">
    <property type="entry name" value="RuvA_N"/>
    <property type="match status" value="1"/>
</dbReference>
<comment type="function">
    <text evidence="6">The RuvA-RuvB-RuvC complex processes Holliday junction (HJ) DNA during genetic recombination and DNA repair, while the RuvA-RuvB complex plays an important role in the rescue of blocked DNA replication forks via replication fork reversal (RFR). RuvA specifically binds to HJ cruciform DNA, conferring on it an open structure. The RuvB hexamer acts as an ATP-dependent pump, pulling dsDNA into and through the RuvAB complex. HJ branch migration allows RuvC to scan DNA until it finds its consensus sequence, where it cleaves and resolves the cruciform DNA.</text>
</comment>
<keyword evidence="8" id="KW-0547">Nucleotide-binding</keyword>
<dbReference type="GO" id="GO:0000400">
    <property type="term" value="F:four-way junction DNA binding"/>
    <property type="evidence" value="ECO:0007669"/>
    <property type="project" value="UniProtKB-UniRule"/>
</dbReference>
<dbReference type="SUPFAM" id="SSF50249">
    <property type="entry name" value="Nucleic acid-binding proteins"/>
    <property type="match status" value="1"/>
</dbReference>
<keyword evidence="5 6" id="KW-0234">DNA repair</keyword>
<comment type="caution">
    <text evidence="8">The sequence shown here is derived from an EMBL/GenBank/DDBJ whole genome shotgun (WGS) entry which is preliminary data.</text>
</comment>
<dbReference type="InterPro" id="IPR013849">
    <property type="entry name" value="DNA_helicase_Holl-junc_RuvA_I"/>
</dbReference>
<organism evidence="8 9">
    <name type="scientific">Candidatus Buchananbacteria bacterium RIFCSPHIGHO2_01_FULL_39_8</name>
    <dbReference type="NCBI Taxonomy" id="1797533"/>
    <lineage>
        <taxon>Bacteria</taxon>
        <taxon>Candidatus Buchananiibacteriota</taxon>
    </lineage>
</organism>
<accession>A0A1G1Y1S4</accession>
<dbReference type="NCBIfam" id="TIGR00084">
    <property type="entry name" value="ruvA"/>
    <property type="match status" value="1"/>
</dbReference>
<dbReference type="InterPro" id="IPR012340">
    <property type="entry name" value="NA-bd_OB-fold"/>
</dbReference>
<evidence type="ECO:0000256" key="2">
    <source>
        <dbReference type="ARBA" id="ARBA00022763"/>
    </source>
</evidence>
<dbReference type="SUPFAM" id="SSF46929">
    <property type="entry name" value="DNA helicase RuvA subunit, C-terminal domain"/>
    <property type="match status" value="1"/>
</dbReference>
<dbReference type="Gene3D" id="2.40.50.140">
    <property type="entry name" value="Nucleic acid-binding proteins"/>
    <property type="match status" value="1"/>
</dbReference>
<dbReference type="GO" id="GO:0048476">
    <property type="term" value="C:Holliday junction resolvase complex"/>
    <property type="evidence" value="ECO:0007669"/>
    <property type="project" value="UniProtKB-UniRule"/>
</dbReference>
<dbReference type="InterPro" id="IPR011114">
    <property type="entry name" value="RuvA_C"/>
</dbReference>
<dbReference type="Gene3D" id="1.10.8.10">
    <property type="entry name" value="DNA helicase RuvA subunit, C-terminal domain"/>
    <property type="match status" value="1"/>
</dbReference>
<keyword evidence="8" id="KW-0378">Hydrolase</keyword>
<reference evidence="8 9" key="1">
    <citation type="journal article" date="2016" name="Nat. Commun.">
        <title>Thousands of microbial genomes shed light on interconnected biogeochemical processes in an aquifer system.</title>
        <authorList>
            <person name="Anantharaman K."/>
            <person name="Brown C.T."/>
            <person name="Hug L.A."/>
            <person name="Sharon I."/>
            <person name="Castelle C.J."/>
            <person name="Probst A.J."/>
            <person name="Thomas B.C."/>
            <person name="Singh A."/>
            <person name="Wilkins M.J."/>
            <person name="Karaoz U."/>
            <person name="Brodie E.L."/>
            <person name="Williams K.H."/>
            <person name="Hubbard S.S."/>
            <person name="Banfield J.F."/>
        </authorList>
    </citation>
    <scope>NUCLEOTIDE SEQUENCE [LARGE SCALE GENOMIC DNA]</scope>
</reference>
<dbReference type="Pfam" id="PF14520">
    <property type="entry name" value="HHH_5"/>
    <property type="match status" value="1"/>
</dbReference>
<evidence type="ECO:0000313" key="9">
    <source>
        <dbReference type="Proteomes" id="UP000176241"/>
    </source>
</evidence>
<keyword evidence="8" id="KW-0347">Helicase</keyword>
<keyword evidence="2 6" id="KW-0227">DNA damage</keyword>
<dbReference type="GO" id="GO:0006281">
    <property type="term" value="P:DNA repair"/>
    <property type="evidence" value="ECO:0007669"/>
    <property type="project" value="UniProtKB-UniRule"/>
</dbReference>
<dbReference type="GO" id="GO:0006310">
    <property type="term" value="P:DNA recombination"/>
    <property type="evidence" value="ECO:0007669"/>
    <property type="project" value="UniProtKB-UniRule"/>
</dbReference>
<feature type="domain" description="Helix-hairpin-helix DNA-binding motif class 1" evidence="7">
    <location>
        <begin position="77"/>
        <end position="96"/>
    </location>
</feature>
<dbReference type="InterPro" id="IPR010994">
    <property type="entry name" value="RuvA_2-like"/>
</dbReference>
<dbReference type="InterPro" id="IPR003583">
    <property type="entry name" value="Hlx-hairpin-Hlx_DNA-bd_motif"/>
</dbReference>
<keyword evidence="8" id="KW-0067">ATP-binding</keyword>
<dbReference type="CDD" id="cd14332">
    <property type="entry name" value="UBA_RuvA_C"/>
    <property type="match status" value="1"/>
</dbReference>
<comment type="subcellular location">
    <subcellularLocation>
        <location evidence="6">Cytoplasm</location>
    </subcellularLocation>
</comment>
<proteinExistence type="inferred from homology"/>
<sequence>MIATLSGAILYKSPELRKDSYFIIEASGVGYKVYTPISNLRKVKEEERVTVYTYLSVSERAMDLYGFLDPADKTFFTLLLDVPGVGPKTAISILEKTNMRDVQQAILNNNPGALIATSGLSEKTAEKIVLALKDKVESLTVRSKGKKAQAVASADDDAFDALVGFGYSAVEARKALNQIDNKITDGSERLKQALKILAKK</sequence>
<feature type="region of interest" description="Domain III" evidence="6">
    <location>
        <begin position="152"/>
        <end position="200"/>
    </location>
</feature>
<dbReference type="AlphaFoldDB" id="A0A1G1Y1S4"/>
<dbReference type="InterPro" id="IPR036267">
    <property type="entry name" value="RuvA_C_sf"/>
</dbReference>
<keyword evidence="1 6" id="KW-0963">Cytoplasm</keyword>
<dbReference type="GO" id="GO:0009379">
    <property type="term" value="C:Holliday junction helicase complex"/>
    <property type="evidence" value="ECO:0007669"/>
    <property type="project" value="InterPro"/>
</dbReference>
<feature type="domain" description="Helix-hairpin-helix DNA-binding motif class 1" evidence="7">
    <location>
        <begin position="112"/>
        <end position="131"/>
    </location>
</feature>
<dbReference type="GO" id="GO:0005524">
    <property type="term" value="F:ATP binding"/>
    <property type="evidence" value="ECO:0007669"/>
    <property type="project" value="InterPro"/>
</dbReference>
<dbReference type="Pfam" id="PF07499">
    <property type="entry name" value="RuvA_C"/>
    <property type="match status" value="1"/>
</dbReference>
<dbReference type="SUPFAM" id="SSF47781">
    <property type="entry name" value="RuvA domain 2-like"/>
    <property type="match status" value="1"/>
</dbReference>
<name>A0A1G1Y1S4_9BACT</name>
<dbReference type="Proteomes" id="UP000176241">
    <property type="component" value="Unassembled WGS sequence"/>
</dbReference>
<evidence type="ECO:0000256" key="6">
    <source>
        <dbReference type="HAMAP-Rule" id="MF_00031"/>
    </source>
</evidence>
<keyword evidence="3 6" id="KW-0238">DNA-binding</keyword>
<protein>
    <recommendedName>
        <fullName evidence="6">Holliday junction branch migration complex subunit RuvA</fullName>
    </recommendedName>
</protein>
<dbReference type="STRING" id="1797533.A2731_03205"/>
<dbReference type="Gene3D" id="1.10.150.20">
    <property type="entry name" value="5' to 3' exonuclease, C-terminal subdomain"/>
    <property type="match status" value="1"/>
</dbReference>
<comment type="caution">
    <text evidence="6">Lacks conserved residue(s) required for the propagation of feature annotation.</text>
</comment>
<evidence type="ECO:0000256" key="3">
    <source>
        <dbReference type="ARBA" id="ARBA00023125"/>
    </source>
</evidence>
<evidence type="ECO:0000313" key="8">
    <source>
        <dbReference type="EMBL" id="OGY45786.1"/>
    </source>
</evidence>
<gene>
    <name evidence="6" type="primary">ruvA</name>
    <name evidence="8" type="ORF">A2731_03205</name>
</gene>
<dbReference type="EMBL" id="MHIC01000010">
    <property type="protein sequence ID" value="OGY45786.1"/>
    <property type="molecule type" value="Genomic_DNA"/>
</dbReference>
<dbReference type="SMART" id="SM00278">
    <property type="entry name" value="HhH1"/>
    <property type="match status" value="2"/>
</dbReference>
<evidence type="ECO:0000259" key="7">
    <source>
        <dbReference type="SMART" id="SM00278"/>
    </source>
</evidence>
<keyword evidence="4 6" id="KW-0233">DNA recombination</keyword>
<comment type="similarity">
    <text evidence="6">Belongs to the RuvA family.</text>
</comment>
<evidence type="ECO:0000256" key="4">
    <source>
        <dbReference type="ARBA" id="ARBA00023172"/>
    </source>
</evidence>
<dbReference type="GO" id="GO:0005737">
    <property type="term" value="C:cytoplasm"/>
    <property type="evidence" value="ECO:0007669"/>
    <property type="project" value="UniProtKB-SubCell"/>
</dbReference>
<comment type="subunit">
    <text evidence="6">Homotetramer. Forms an RuvA(8)-RuvB(12)-Holliday junction (HJ) complex. HJ DNA is sandwiched between 2 RuvA tetramers; dsDNA enters through RuvA and exits via RuvB. An RuvB hexamer assembles on each DNA strand where it exits the tetramer. Each RuvB hexamer is contacted by two RuvA subunits (via domain III) on 2 adjacent RuvB subunits; this complex drives branch migration. In the full resolvosome a probable DNA-RuvA(4)-RuvB(12)-RuvC(2) complex forms which resolves the HJ.</text>
</comment>
<dbReference type="InterPro" id="IPR000085">
    <property type="entry name" value="RuvA"/>
</dbReference>
<comment type="domain">
    <text evidence="6">Has three domains with a flexible linker between the domains II and III and assumes an 'L' shape. Domain III is highly mobile and contacts RuvB.</text>
</comment>
<evidence type="ECO:0000256" key="1">
    <source>
        <dbReference type="ARBA" id="ARBA00022490"/>
    </source>
</evidence>
<dbReference type="GO" id="GO:0009378">
    <property type="term" value="F:four-way junction helicase activity"/>
    <property type="evidence" value="ECO:0007669"/>
    <property type="project" value="InterPro"/>
</dbReference>
<evidence type="ECO:0000256" key="5">
    <source>
        <dbReference type="ARBA" id="ARBA00023204"/>
    </source>
</evidence>